<evidence type="ECO:0000256" key="4">
    <source>
        <dbReference type="ARBA" id="ARBA00023136"/>
    </source>
</evidence>
<dbReference type="GO" id="GO:0097347">
    <property type="term" value="C:TAM protein secretion complex"/>
    <property type="evidence" value="ECO:0007669"/>
    <property type="project" value="TreeGrafter"/>
</dbReference>
<dbReference type="GO" id="GO:0005886">
    <property type="term" value="C:plasma membrane"/>
    <property type="evidence" value="ECO:0007669"/>
    <property type="project" value="InterPro"/>
</dbReference>
<evidence type="ECO:0000256" key="2">
    <source>
        <dbReference type="ARBA" id="ARBA00022692"/>
    </source>
</evidence>
<sequence length="1356" mass="143798">MVRKKILQLAQAFSGDALKISGVSGRLADQLQIDELSYQSSGSKVFASGIGLRWRPWSLLSGLAEIDVLEVSSLKLANAPDPSPAQLPLSLQLPIRVEVKRAAIGRLSIASLQPDGSELPTVQLTALSVQWTSNDLQHQLQGGVTSPWGKLQVQSSMTSLRPYKLDGRFTYHGQMNPALPNLGIDGSVGGSLEELSIQGKAMVDADASKTPALNNKPVLQGGFDTVLKVFSDQPLRSLHVNITGLNPGDFAAAAPQANLQVQANLSTAADKSASGKKPNLATDALSGSIAISNTQPARIDQQGLPLLSLRSDLHWSKDLILLKSTEIKLPGNAKISGDARIQIPVAGLPLVTSRFDLSGIDLAQLDRQLQKTKLGGSVQIQTRTGEKGATALDMQTRLSEPRASLMAEASYQLDAAGTDGLLKLTKFELLAANSRMQGQGEISFANQQTFNFKGELRRFDPSRWVAGPGGSIDADVSVSGQLLPKLSLRLQVPRLQGAYAGQALAGAAELNWLDNAVLEVPKLDLHWGRNALNGRGVWGSAKDMLQLTLDAPDLPALSVLAGVNLTGSVQADARLRGKLSEPSGQISLNAQGIGIARQLRLTKLSANIDLEKGLQGALKADLQAQELRSNMGASKAPQPGSSTNGKTEESRKAGKLPLLAEQLAMTVTGRRDAHKIEGNIGFNTARQLLLSATGGVKNDNGKPLQWSGQLERFSLSGNPDIRLSDTMSLEAGAKSVRLGSARFDGALGSLALEQFEWLPGSIKTRGKMSHVKVIDLLNLLKPQSAVDGDLQVAADWDLQLKDNVRGELRLQRQSGDIRVMDVDGTGKPFPLQVTDLQVRLALGGLVAGTDAERVSLQVDASGTRLGKLYLNANSQLSKRAEQWSLPADSAIDGKFNADLPDLQWLGPWINPGLALKGKLTVGASLGGVISAPKYQAQIEARDLEVAFASEGLLLPNGSLSAQLDEKRLKLNQLQFSNKVTSMPQHAKFREQNWIGQKGEFNATGEIDWHKQSGSIEANFQKFPLLQRKDRWIVVSGDASINQSSDIWALAGKITTDGAYFKLPKLPPPSLSSDVIVKRGGAGNSNGNGHAEAVTEEGKKGIKTRIDVSFDMGNRFVFTGSGLDTALAGSIRLRSTDGSPLQATGSIRTVGGIYEGYGQQLEIDRGILNFQGSPTNPGLNVRALRTGLEVEAGVEVVGTVSSPQVRLVSEPNVPDAEKLSWLVLGRGSNQLGGGDASLLMSAAGAIFGGDGSRNVPREIVQGLGFDEFSVGAADVGGASKLPGQTVAGSTSVGNSSGDQVVSVGKRLLPGLVLSVERGLSDASGAVKLSWQLTRRISIVGRSGTESSVDAYYTFSFH</sequence>
<accession>A0A6M4A746</accession>
<proteinExistence type="predicted"/>
<dbReference type="PANTHER" id="PTHR36985">
    <property type="entry name" value="TRANSLOCATION AND ASSEMBLY MODULE SUBUNIT TAMB"/>
    <property type="match status" value="1"/>
</dbReference>
<dbReference type="Proteomes" id="UP000274350">
    <property type="component" value="Chromosome"/>
</dbReference>
<keyword evidence="2" id="KW-0812">Transmembrane</keyword>
<dbReference type="PANTHER" id="PTHR36985:SF1">
    <property type="entry name" value="TRANSLOCATION AND ASSEMBLY MODULE SUBUNIT TAMB"/>
    <property type="match status" value="1"/>
</dbReference>
<keyword evidence="3" id="KW-1133">Transmembrane helix</keyword>
<gene>
    <name evidence="7" type="ORF">EJG51_016185</name>
</gene>
<dbReference type="KEGG" id="upi:EJG51_016185"/>
<feature type="domain" description="Translocation and assembly module TamB C-terminal" evidence="6">
    <location>
        <begin position="995"/>
        <end position="1355"/>
    </location>
</feature>
<reference evidence="7 8" key="1">
    <citation type="journal article" date="2019" name="Int. J. Syst. Evol. Microbiol.">
        <title>Undibacterium piscinae sp. nov., isolated from Korean shiner intestine.</title>
        <authorList>
            <person name="Lee S.Y."/>
            <person name="Kang W."/>
            <person name="Kim P.S."/>
            <person name="Kim H.S."/>
            <person name="Sung H."/>
            <person name="Shin N.R."/>
            <person name="Whon T.W."/>
            <person name="Yun J.H."/>
            <person name="Lee J.Y."/>
            <person name="Lee J.Y."/>
            <person name="Jung M.J."/>
            <person name="Jeong Y.S."/>
            <person name="Tak E.J."/>
            <person name="Han J.E."/>
            <person name="Hyun D.W."/>
            <person name="Kang M.S."/>
            <person name="Lee K.E."/>
            <person name="Lee B.H."/>
            <person name="Bae J.W."/>
        </authorList>
    </citation>
    <scope>NUCLEOTIDE SEQUENCE [LARGE SCALE GENOMIC DNA]</scope>
    <source>
        <strain evidence="7 8">S11R28</strain>
    </source>
</reference>
<organism evidence="7 8">
    <name type="scientific">Undibacterium piscinae</name>
    <dbReference type="NCBI Taxonomy" id="2495591"/>
    <lineage>
        <taxon>Bacteria</taxon>
        <taxon>Pseudomonadati</taxon>
        <taxon>Pseudomonadota</taxon>
        <taxon>Betaproteobacteria</taxon>
        <taxon>Burkholderiales</taxon>
        <taxon>Oxalobacteraceae</taxon>
        <taxon>Undibacterium</taxon>
    </lineage>
</organism>
<evidence type="ECO:0000256" key="3">
    <source>
        <dbReference type="ARBA" id="ARBA00022989"/>
    </source>
</evidence>
<dbReference type="Pfam" id="PF04357">
    <property type="entry name" value="TamB"/>
    <property type="match status" value="1"/>
</dbReference>
<keyword evidence="4" id="KW-0472">Membrane</keyword>
<protein>
    <recommendedName>
        <fullName evidence="6">Translocation and assembly module TamB C-terminal domain-containing protein</fullName>
    </recommendedName>
</protein>
<dbReference type="InterPro" id="IPR007452">
    <property type="entry name" value="TamB_C"/>
</dbReference>
<dbReference type="EMBL" id="CP051152">
    <property type="protein sequence ID" value="QJQ07116.1"/>
    <property type="molecule type" value="Genomic_DNA"/>
</dbReference>
<evidence type="ECO:0000313" key="8">
    <source>
        <dbReference type="Proteomes" id="UP000274350"/>
    </source>
</evidence>
<evidence type="ECO:0000256" key="1">
    <source>
        <dbReference type="ARBA" id="ARBA00004167"/>
    </source>
</evidence>
<evidence type="ECO:0000256" key="5">
    <source>
        <dbReference type="SAM" id="MobiDB-lite"/>
    </source>
</evidence>
<keyword evidence="8" id="KW-1185">Reference proteome</keyword>
<dbReference type="GO" id="GO:0009306">
    <property type="term" value="P:protein secretion"/>
    <property type="evidence" value="ECO:0007669"/>
    <property type="project" value="InterPro"/>
</dbReference>
<comment type="subcellular location">
    <subcellularLocation>
        <location evidence="1">Membrane</location>
        <topology evidence="1">Single-pass membrane protein</topology>
    </subcellularLocation>
</comment>
<name>A0A6M4A746_9BURK</name>
<evidence type="ECO:0000259" key="6">
    <source>
        <dbReference type="Pfam" id="PF04357"/>
    </source>
</evidence>
<feature type="region of interest" description="Disordered" evidence="5">
    <location>
        <begin position="630"/>
        <end position="655"/>
    </location>
</feature>
<evidence type="ECO:0000313" key="7">
    <source>
        <dbReference type="EMBL" id="QJQ07116.1"/>
    </source>
</evidence>